<gene>
    <name evidence="6" type="ORF">SDC9_73687</name>
</gene>
<feature type="domain" description="Rieske" evidence="5">
    <location>
        <begin position="11"/>
        <end position="116"/>
    </location>
</feature>
<dbReference type="AlphaFoldDB" id="A0A644YFY3"/>
<evidence type="ECO:0000313" key="6">
    <source>
        <dbReference type="EMBL" id="MPM27177.1"/>
    </source>
</evidence>
<keyword evidence="1" id="KW-0001">2Fe-2S</keyword>
<dbReference type="GO" id="GO:0051537">
    <property type="term" value="F:2 iron, 2 sulfur cluster binding"/>
    <property type="evidence" value="ECO:0007669"/>
    <property type="project" value="UniProtKB-KW"/>
</dbReference>
<dbReference type="CDD" id="cd03467">
    <property type="entry name" value="Rieske"/>
    <property type="match status" value="1"/>
</dbReference>
<dbReference type="EMBL" id="VSSQ01004927">
    <property type="protein sequence ID" value="MPM27177.1"/>
    <property type="molecule type" value="Genomic_DNA"/>
</dbReference>
<dbReference type="InterPro" id="IPR017941">
    <property type="entry name" value="Rieske_2Fe-2S"/>
</dbReference>
<proteinExistence type="predicted"/>
<evidence type="ECO:0000256" key="3">
    <source>
        <dbReference type="ARBA" id="ARBA00023004"/>
    </source>
</evidence>
<dbReference type="PANTHER" id="PTHR40261:SF1">
    <property type="entry name" value="RIESKE DOMAIN-CONTAINING PROTEIN"/>
    <property type="match status" value="1"/>
</dbReference>
<dbReference type="SUPFAM" id="SSF50022">
    <property type="entry name" value="ISP domain"/>
    <property type="match status" value="1"/>
</dbReference>
<comment type="caution">
    <text evidence="6">The sequence shown here is derived from an EMBL/GenBank/DDBJ whole genome shotgun (WGS) entry which is preliminary data.</text>
</comment>
<dbReference type="Gene3D" id="2.102.10.10">
    <property type="entry name" value="Rieske [2Fe-2S] iron-sulphur domain"/>
    <property type="match status" value="1"/>
</dbReference>
<dbReference type="PROSITE" id="PS51296">
    <property type="entry name" value="RIESKE"/>
    <property type="match status" value="1"/>
</dbReference>
<evidence type="ECO:0000259" key="5">
    <source>
        <dbReference type="PROSITE" id="PS51296"/>
    </source>
</evidence>
<evidence type="ECO:0000256" key="4">
    <source>
        <dbReference type="ARBA" id="ARBA00023014"/>
    </source>
</evidence>
<evidence type="ECO:0000256" key="2">
    <source>
        <dbReference type="ARBA" id="ARBA00022723"/>
    </source>
</evidence>
<reference evidence="6" key="1">
    <citation type="submission" date="2019-08" db="EMBL/GenBank/DDBJ databases">
        <authorList>
            <person name="Kucharzyk K."/>
            <person name="Murdoch R.W."/>
            <person name="Higgins S."/>
            <person name="Loffler F."/>
        </authorList>
    </citation>
    <scope>NUCLEOTIDE SEQUENCE</scope>
</reference>
<protein>
    <recommendedName>
        <fullName evidence="5">Rieske domain-containing protein</fullName>
    </recommendedName>
</protein>
<organism evidence="6">
    <name type="scientific">bioreactor metagenome</name>
    <dbReference type="NCBI Taxonomy" id="1076179"/>
    <lineage>
        <taxon>unclassified sequences</taxon>
        <taxon>metagenomes</taxon>
        <taxon>ecological metagenomes</taxon>
    </lineage>
</organism>
<evidence type="ECO:0000256" key="1">
    <source>
        <dbReference type="ARBA" id="ARBA00022714"/>
    </source>
</evidence>
<keyword evidence="3" id="KW-0408">Iron</keyword>
<keyword evidence="2" id="KW-0479">Metal-binding</keyword>
<dbReference type="InterPro" id="IPR036922">
    <property type="entry name" value="Rieske_2Fe-2S_sf"/>
</dbReference>
<name>A0A644YFY3_9ZZZZ</name>
<accession>A0A644YFY3</accession>
<dbReference type="GO" id="GO:0046872">
    <property type="term" value="F:metal ion binding"/>
    <property type="evidence" value="ECO:0007669"/>
    <property type="project" value="UniProtKB-KW"/>
</dbReference>
<keyword evidence="4" id="KW-0411">Iron-sulfur</keyword>
<sequence length="129" mass="13932">MNPSSSEDGTIALCASSELVDGGRAVSFDVCFAGENCRAFAIRFEGRVHAFLNRCTHVAMEMDYQPDQFFDDTGQWLLCATHGAAYRPDTGECAGGPCRGGLVKIPLSESDGVVHWHTASNLQPVEFDS</sequence>
<dbReference type="PANTHER" id="PTHR40261">
    <property type="match status" value="1"/>
</dbReference>
<dbReference type="Pfam" id="PF00355">
    <property type="entry name" value="Rieske"/>
    <property type="match status" value="1"/>
</dbReference>